<reference evidence="1" key="1">
    <citation type="submission" date="2023-04" db="EMBL/GenBank/DDBJ databases">
        <authorList>
            <person name="Vijverberg K."/>
            <person name="Xiong W."/>
            <person name="Schranz E."/>
        </authorList>
    </citation>
    <scope>NUCLEOTIDE SEQUENCE</scope>
</reference>
<keyword evidence="2" id="KW-1185">Reference proteome</keyword>
<proteinExistence type="predicted"/>
<evidence type="ECO:0000313" key="1">
    <source>
        <dbReference type="EMBL" id="CAI9288573.1"/>
    </source>
</evidence>
<organism evidence="1 2">
    <name type="scientific">Lactuca saligna</name>
    <name type="common">Willowleaf lettuce</name>
    <dbReference type="NCBI Taxonomy" id="75948"/>
    <lineage>
        <taxon>Eukaryota</taxon>
        <taxon>Viridiplantae</taxon>
        <taxon>Streptophyta</taxon>
        <taxon>Embryophyta</taxon>
        <taxon>Tracheophyta</taxon>
        <taxon>Spermatophyta</taxon>
        <taxon>Magnoliopsida</taxon>
        <taxon>eudicotyledons</taxon>
        <taxon>Gunneridae</taxon>
        <taxon>Pentapetalae</taxon>
        <taxon>asterids</taxon>
        <taxon>campanulids</taxon>
        <taxon>Asterales</taxon>
        <taxon>Asteraceae</taxon>
        <taxon>Cichorioideae</taxon>
        <taxon>Cichorieae</taxon>
        <taxon>Lactucinae</taxon>
        <taxon>Lactuca</taxon>
    </lineage>
</organism>
<name>A0AA35ZAE2_LACSI</name>
<gene>
    <name evidence="1" type="ORF">LSALG_LOCUS27861</name>
</gene>
<protein>
    <submittedName>
        <fullName evidence="1">Uncharacterized protein</fullName>
    </submittedName>
</protein>
<dbReference type="Proteomes" id="UP001177003">
    <property type="component" value="Chromosome 5"/>
</dbReference>
<dbReference type="EMBL" id="OX465081">
    <property type="protein sequence ID" value="CAI9288573.1"/>
    <property type="molecule type" value="Genomic_DNA"/>
</dbReference>
<evidence type="ECO:0000313" key="2">
    <source>
        <dbReference type="Proteomes" id="UP001177003"/>
    </source>
</evidence>
<dbReference type="AlphaFoldDB" id="A0AA35ZAE2"/>
<sequence>MLIHEATIRIHEVSIRLIGSRLMRIPNVSDFIQIPNFDATRNTNSSASTTSSRTTTVLASTQLSALELLTGITSRGTMNCLLPIPIPDLNFVYSQSGQLMIPMPEFKILPLSFSLDGIASSGNGDAYGNSIDDNTDQRLLFPFEELKTNAPTTLDD</sequence>
<accession>A0AA35ZAE2</accession>